<evidence type="ECO:0000313" key="2">
    <source>
        <dbReference type="Proteomes" id="UP000330809"/>
    </source>
</evidence>
<dbReference type="RefSeq" id="WP_240043159.1">
    <property type="nucleotide sequence ID" value="NZ_CAACYJ010000018.1"/>
</dbReference>
<dbReference type="EMBL" id="CAACYJ010000018">
    <property type="protein sequence ID" value="VFB18428.1"/>
    <property type="molecule type" value="Genomic_DNA"/>
</dbReference>
<dbReference type="Proteomes" id="UP000330809">
    <property type="component" value="Unassembled WGS sequence"/>
</dbReference>
<name>A0A449IG25_PSEFR</name>
<evidence type="ECO:0000313" key="1">
    <source>
        <dbReference type="EMBL" id="VFB18428.1"/>
    </source>
</evidence>
<dbReference type="AlphaFoldDB" id="A0A449IG25"/>
<protein>
    <submittedName>
        <fullName evidence="1">Uncharacterized protein</fullName>
    </submittedName>
</protein>
<sequence>MYESPFQTHADLLINGWNASARYLQSFVLSMHDGNKYKFSADELSSLTDDHFCIFIELAEYFRSEGRDGLPFKDVCAKMIERRPDYLELPVGLHPFPDPEFVFVPDQSDLAKHLHPLFTIDLSMVNPEWSGSLYMLSPLEPAEHRLVGFATKDTDYQSPLLHTNWIGFKIEDRRYRLMGDPRYFFLHEENIDLPDPYPEARSELLDFYEQQNAAFAAARATFNKTGYLFNPDKLVLGANVDSRDLCPFVEQIGGDVDIGQIWAGSMPLYIAESRPDGIIPVYPRSPSGNPFYHVASAPANSYQQMGADKIIMFYEPVEQLVLITFYWEQFPELRL</sequence>
<reference evidence="1 2" key="1">
    <citation type="submission" date="2019-02" db="EMBL/GenBank/DDBJ databases">
        <authorList>
            <consortium name="Pathogen Informatics"/>
        </authorList>
    </citation>
    <scope>NUCLEOTIDE SEQUENCE [LARGE SCALE GENOMIC DNA]</scope>
    <source>
        <strain evidence="1 2">3012STDY7103891</strain>
    </source>
</reference>
<accession>A0A449IG25</accession>
<gene>
    <name evidence="1" type="ORF">NCTC10754_00976</name>
</gene>
<organism evidence="1 2">
    <name type="scientific">Pseudomonas fragi</name>
    <dbReference type="NCBI Taxonomy" id="296"/>
    <lineage>
        <taxon>Bacteria</taxon>
        <taxon>Pseudomonadati</taxon>
        <taxon>Pseudomonadota</taxon>
        <taxon>Gammaproteobacteria</taxon>
        <taxon>Pseudomonadales</taxon>
        <taxon>Pseudomonadaceae</taxon>
        <taxon>Pseudomonas</taxon>
    </lineage>
</organism>
<proteinExistence type="predicted"/>